<evidence type="ECO:0000259" key="2">
    <source>
        <dbReference type="PROSITE" id="PS50110"/>
    </source>
</evidence>
<keyword evidence="4" id="KW-1185">Reference proteome</keyword>
<protein>
    <submittedName>
        <fullName evidence="3">DNA-binding transcriptional regulator TorR</fullName>
    </submittedName>
</protein>
<dbReference type="SUPFAM" id="SSF52172">
    <property type="entry name" value="CheY-like"/>
    <property type="match status" value="1"/>
</dbReference>
<organism evidence="3 4">
    <name type="scientific">Terricaulis silvestris</name>
    <dbReference type="NCBI Taxonomy" id="2686094"/>
    <lineage>
        <taxon>Bacteria</taxon>
        <taxon>Pseudomonadati</taxon>
        <taxon>Pseudomonadota</taxon>
        <taxon>Alphaproteobacteria</taxon>
        <taxon>Caulobacterales</taxon>
        <taxon>Caulobacteraceae</taxon>
        <taxon>Terricaulis</taxon>
    </lineage>
</organism>
<dbReference type="KEGG" id="tsv:DSM104635_01401"/>
<dbReference type="Pfam" id="PF00072">
    <property type="entry name" value="Response_reg"/>
    <property type="match status" value="1"/>
</dbReference>
<name>A0A6I6MSD3_9CAUL</name>
<reference evidence="4" key="1">
    <citation type="submission" date="2019-12" db="EMBL/GenBank/DDBJ databases">
        <title>Complete genome of Terracaulis silvestris 0127_4.</title>
        <authorList>
            <person name="Vieira S."/>
            <person name="Riedel T."/>
            <person name="Sproer C."/>
            <person name="Pascual J."/>
            <person name="Boedeker C."/>
            <person name="Overmann J."/>
        </authorList>
    </citation>
    <scope>NUCLEOTIDE SEQUENCE [LARGE SCALE GENOMIC DNA]</scope>
    <source>
        <strain evidence="4">0127_4</strain>
    </source>
</reference>
<feature type="domain" description="Response regulatory" evidence="2">
    <location>
        <begin position="23"/>
        <end position="136"/>
    </location>
</feature>
<dbReference type="GO" id="GO:0000160">
    <property type="term" value="P:phosphorelay signal transduction system"/>
    <property type="evidence" value="ECO:0007669"/>
    <property type="project" value="InterPro"/>
</dbReference>
<evidence type="ECO:0000313" key="3">
    <source>
        <dbReference type="EMBL" id="QGZ94582.1"/>
    </source>
</evidence>
<dbReference type="EMBL" id="CP047045">
    <property type="protein sequence ID" value="QGZ94582.1"/>
    <property type="molecule type" value="Genomic_DNA"/>
</dbReference>
<proteinExistence type="predicted"/>
<comment type="caution">
    <text evidence="1">Lacks conserved residue(s) required for the propagation of feature annotation.</text>
</comment>
<gene>
    <name evidence="3" type="ORF">DSM104635_01401</name>
</gene>
<accession>A0A6I6MSD3</accession>
<keyword evidence="3" id="KW-0238">DNA-binding</keyword>
<dbReference type="Proteomes" id="UP000431269">
    <property type="component" value="Chromosome"/>
</dbReference>
<dbReference type="CDD" id="cd00156">
    <property type="entry name" value="REC"/>
    <property type="match status" value="1"/>
</dbReference>
<dbReference type="InterPro" id="IPR001789">
    <property type="entry name" value="Sig_transdc_resp-reg_receiver"/>
</dbReference>
<evidence type="ECO:0000313" key="4">
    <source>
        <dbReference type="Proteomes" id="UP000431269"/>
    </source>
</evidence>
<dbReference type="AlphaFoldDB" id="A0A6I6MSD3"/>
<dbReference type="InterPro" id="IPR011006">
    <property type="entry name" value="CheY-like_superfamily"/>
</dbReference>
<dbReference type="Gene3D" id="3.40.50.2300">
    <property type="match status" value="1"/>
</dbReference>
<dbReference type="GO" id="GO:0003677">
    <property type="term" value="F:DNA binding"/>
    <property type="evidence" value="ECO:0007669"/>
    <property type="project" value="UniProtKB-KW"/>
</dbReference>
<sequence>MGASLEWTARTRRQEDRFPMRGAAFVVEPDDVARAEMADALRNMGFTTHETGSGRVAAFIAEQIHVQLALVNLALPDAKALKLIRRLRTVWPDAAIIALAPGAGVGAVLAHVAGADTTLTTPHTNAALGAAVSEASGHDRTAPQPA</sequence>
<dbReference type="PROSITE" id="PS50110">
    <property type="entry name" value="RESPONSE_REGULATORY"/>
    <property type="match status" value="1"/>
</dbReference>
<evidence type="ECO:0000256" key="1">
    <source>
        <dbReference type="PROSITE-ProRule" id="PRU00169"/>
    </source>
</evidence>